<dbReference type="Gene3D" id="3.10.129.10">
    <property type="entry name" value="Hotdog Thioesterase"/>
    <property type="match status" value="1"/>
</dbReference>
<dbReference type="Proteomes" id="UP000655208">
    <property type="component" value="Unassembled WGS sequence"/>
</dbReference>
<reference evidence="3" key="1">
    <citation type="journal article" date="2014" name="Int. J. Syst. Evol. Microbiol.">
        <title>Complete genome sequence of Corynebacterium casei LMG S-19264T (=DSM 44701T), isolated from a smear-ripened cheese.</title>
        <authorList>
            <consortium name="US DOE Joint Genome Institute (JGI-PGF)"/>
            <person name="Walter F."/>
            <person name="Albersmeier A."/>
            <person name="Kalinowski J."/>
            <person name="Ruckert C."/>
        </authorList>
    </citation>
    <scope>NUCLEOTIDE SEQUENCE</scope>
    <source>
        <strain evidence="3">CGMCC 4.7308</strain>
    </source>
</reference>
<dbReference type="AlphaFoldDB" id="A0A917WCL2"/>
<sequence length="131" mass="14060">MRDLYVGERLPELRLTVELGAMKVFSVLMADPNPIHFDPAHTAALGLGDRPVNQGTLTLSYPVDALLAVLDDPARIRRVRCRFAGSVVADDVVTAGGEVTARHPTGATVSIWLDVEGRGRVLTGEVDVDLS</sequence>
<comment type="similarity">
    <text evidence="1">Belongs to the enoyl-CoA hydratase/isomerase family.</text>
</comment>
<evidence type="ECO:0000313" key="4">
    <source>
        <dbReference type="Proteomes" id="UP000655208"/>
    </source>
</evidence>
<evidence type="ECO:0000256" key="1">
    <source>
        <dbReference type="ARBA" id="ARBA00005254"/>
    </source>
</evidence>
<name>A0A917WCL2_9ACTN</name>
<feature type="domain" description="MaoC-like" evidence="2">
    <location>
        <begin position="12"/>
        <end position="101"/>
    </location>
</feature>
<protein>
    <recommendedName>
        <fullName evidence="2">MaoC-like domain-containing protein</fullName>
    </recommendedName>
</protein>
<proteinExistence type="inferred from homology"/>
<dbReference type="Pfam" id="PF01575">
    <property type="entry name" value="MaoC_dehydratas"/>
    <property type="match status" value="1"/>
</dbReference>
<gene>
    <name evidence="3" type="ORF">GCM10011594_13080</name>
</gene>
<dbReference type="EMBL" id="BMNA01000002">
    <property type="protein sequence ID" value="GGL94650.1"/>
    <property type="molecule type" value="Genomic_DNA"/>
</dbReference>
<comment type="caution">
    <text evidence="3">The sequence shown here is derived from an EMBL/GenBank/DDBJ whole genome shotgun (WGS) entry which is preliminary data.</text>
</comment>
<keyword evidence="4" id="KW-1185">Reference proteome</keyword>
<dbReference type="InterPro" id="IPR002539">
    <property type="entry name" value="MaoC-like_dom"/>
</dbReference>
<dbReference type="SUPFAM" id="SSF54637">
    <property type="entry name" value="Thioesterase/thiol ester dehydrase-isomerase"/>
    <property type="match status" value="1"/>
</dbReference>
<organism evidence="3 4">
    <name type="scientific">Nakamurella endophytica</name>
    <dbReference type="NCBI Taxonomy" id="1748367"/>
    <lineage>
        <taxon>Bacteria</taxon>
        <taxon>Bacillati</taxon>
        <taxon>Actinomycetota</taxon>
        <taxon>Actinomycetes</taxon>
        <taxon>Nakamurellales</taxon>
        <taxon>Nakamurellaceae</taxon>
        <taxon>Nakamurella</taxon>
    </lineage>
</organism>
<dbReference type="InterPro" id="IPR029069">
    <property type="entry name" value="HotDog_dom_sf"/>
</dbReference>
<evidence type="ECO:0000313" key="3">
    <source>
        <dbReference type="EMBL" id="GGL94650.1"/>
    </source>
</evidence>
<accession>A0A917WCL2</accession>
<evidence type="ECO:0000259" key="2">
    <source>
        <dbReference type="Pfam" id="PF01575"/>
    </source>
</evidence>
<dbReference type="CDD" id="cd03441">
    <property type="entry name" value="R_hydratase_like"/>
    <property type="match status" value="1"/>
</dbReference>
<dbReference type="RefSeq" id="WP_188940660.1">
    <property type="nucleotide sequence ID" value="NZ_BMNA01000002.1"/>
</dbReference>
<reference evidence="3" key="2">
    <citation type="submission" date="2020-09" db="EMBL/GenBank/DDBJ databases">
        <authorList>
            <person name="Sun Q."/>
            <person name="Zhou Y."/>
        </authorList>
    </citation>
    <scope>NUCLEOTIDE SEQUENCE</scope>
    <source>
        <strain evidence="3">CGMCC 4.7308</strain>
    </source>
</reference>